<feature type="signal peptide" evidence="6">
    <location>
        <begin position="1"/>
        <end position="23"/>
    </location>
</feature>
<keyword evidence="4 5" id="KW-0472">Membrane</keyword>
<evidence type="ECO:0000256" key="2">
    <source>
        <dbReference type="ARBA" id="ARBA00022692"/>
    </source>
</evidence>
<dbReference type="PANTHER" id="PTHR31465:SF1">
    <property type="entry name" value="PROTEIN RTA1-RELATED"/>
    <property type="match status" value="1"/>
</dbReference>
<dbReference type="Pfam" id="PF04479">
    <property type="entry name" value="RTA1"/>
    <property type="match status" value="1"/>
</dbReference>
<proteinExistence type="predicted"/>
<keyword evidence="8" id="KW-1185">Reference proteome</keyword>
<organism evidence="7 8">
    <name type="scientific">Suillus discolor</name>
    <dbReference type="NCBI Taxonomy" id="1912936"/>
    <lineage>
        <taxon>Eukaryota</taxon>
        <taxon>Fungi</taxon>
        <taxon>Dikarya</taxon>
        <taxon>Basidiomycota</taxon>
        <taxon>Agaricomycotina</taxon>
        <taxon>Agaricomycetes</taxon>
        <taxon>Agaricomycetidae</taxon>
        <taxon>Boletales</taxon>
        <taxon>Suillineae</taxon>
        <taxon>Suillaceae</taxon>
        <taxon>Suillus</taxon>
    </lineage>
</organism>
<evidence type="ECO:0000256" key="5">
    <source>
        <dbReference type="SAM" id="Phobius"/>
    </source>
</evidence>
<feature type="transmembrane region" description="Helical" evidence="5">
    <location>
        <begin position="47"/>
        <end position="69"/>
    </location>
</feature>
<protein>
    <submittedName>
        <fullName evidence="7">RTA1-domain-containing protein</fullName>
    </submittedName>
</protein>
<gene>
    <name evidence="7" type="ORF">F5147DRAFT_798888</name>
</gene>
<sequence length="329" mass="36448">MAGSIILVCTLFFLILLVTSAQAANNSLIRPSDTYLDPQKDPCNALEYIANNALTAIAFVYYVLLVVLIQTCQVVYNGGHFMLSMVIGEYSTLQSFAFYALGFAFRFTLHYSPDSLWIFISEDLMIVLSPCSFIAANYALLGYLAGEIDCERLAFNEAVGASLITSKVQGLASTGLHVCPCIWRLRVGIWSNYICRILLAGLSVQLFSFGFFCAVYTEEQDVWVRDSTQPWYRDWRTLATALVVSCIGLLIRSVYRVVEASQGFRGNLSTSETAFYLGDTIPICLAIFVYVPFWPGRFIKNSSHPSSSLTLEQGAGMGAYGSFRYPASN</sequence>
<dbReference type="GO" id="GO:0016020">
    <property type="term" value="C:membrane"/>
    <property type="evidence" value="ECO:0007669"/>
    <property type="project" value="UniProtKB-SubCell"/>
</dbReference>
<reference evidence="7" key="1">
    <citation type="journal article" date="2020" name="New Phytol.">
        <title>Comparative genomics reveals dynamic genome evolution in host specialist ectomycorrhizal fungi.</title>
        <authorList>
            <person name="Lofgren L.A."/>
            <person name="Nguyen N.H."/>
            <person name="Vilgalys R."/>
            <person name="Ruytinx J."/>
            <person name="Liao H.L."/>
            <person name="Branco S."/>
            <person name="Kuo A."/>
            <person name="LaButti K."/>
            <person name="Lipzen A."/>
            <person name="Andreopoulos W."/>
            <person name="Pangilinan J."/>
            <person name="Riley R."/>
            <person name="Hundley H."/>
            <person name="Na H."/>
            <person name="Barry K."/>
            <person name="Grigoriev I.V."/>
            <person name="Stajich J.E."/>
            <person name="Kennedy P.G."/>
        </authorList>
    </citation>
    <scope>NUCLEOTIDE SEQUENCE</scope>
    <source>
        <strain evidence="7">FC423</strain>
    </source>
</reference>
<dbReference type="AlphaFoldDB" id="A0A9P7F8G0"/>
<name>A0A9P7F8G0_9AGAM</name>
<dbReference type="InterPro" id="IPR007568">
    <property type="entry name" value="RTA1"/>
</dbReference>
<feature type="transmembrane region" description="Helical" evidence="5">
    <location>
        <begin position="125"/>
        <end position="145"/>
    </location>
</feature>
<keyword evidence="6" id="KW-0732">Signal</keyword>
<dbReference type="Proteomes" id="UP000823399">
    <property type="component" value="Unassembled WGS sequence"/>
</dbReference>
<keyword evidence="3 5" id="KW-1133">Transmembrane helix</keyword>
<feature type="chain" id="PRO_5040178342" evidence="6">
    <location>
        <begin position="24"/>
        <end position="329"/>
    </location>
</feature>
<feature type="transmembrane region" description="Helical" evidence="5">
    <location>
        <begin position="193"/>
        <end position="217"/>
    </location>
</feature>
<feature type="transmembrane region" description="Helical" evidence="5">
    <location>
        <begin position="275"/>
        <end position="293"/>
    </location>
</feature>
<evidence type="ECO:0000256" key="3">
    <source>
        <dbReference type="ARBA" id="ARBA00022989"/>
    </source>
</evidence>
<dbReference type="RefSeq" id="XP_041293175.1">
    <property type="nucleotide sequence ID" value="XM_041443236.1"/>
</dbReference>
<keyword evidence="2 5" id="KW-0812">Transmembrane</keyword>
<dbReference type="OrthoDB" id="3358017at2759"/>
<evidence type="ECO:0000313" key="7">
    <source>
        <dbReference type="EMBL" id="KAG2108932.1"/>
    </source>
</evidence>
<comment type="subcellular location">
    <subcellularLocation>
        <location evidence="1">Membrane</location>
        <topology evidence="1">Multi-pass membrane protein</topology>
    </subcellularLocation>
</comment>
<dbReference type="PANTHER" id="PTHR31465">
    <property type="entry name" value="PROTEIN RTA1-RELATED"/>
    <property type="match status" value="1"/>
</dbReference>
<feature type="transmembrane region" description="Helical" evidence="5">
    <location>
        <begin position="81"/>
        <end position="105"/>
    </location>
</feature>
<feature type="transmembrane region" description="Helical" evidence="5">
    <location>
        <begin position="237"/>
        <end position="255"/>
    </location>
</feature>
<evidence type="ECO:0000256" key="1">
    <source>
        <dbReference type="ARBA" id="ARBA00004141"/>
    </source>
</evidence>
<evidence type="ECO:0000256" key="4">
    <source>
        <dbReference type="ARBA" id="ARBA00023136"/>
    </source>
</evidence>
<evidence type="ECO:0000313" key="8">
    <source>
        <dbReference type="Proteomes" id="UP000823399"/>
    </source>
</evidence>
<comment type="caution">
    <text evidence="7">The sequence shown here is derived from an EMBL/GenBank/DDBJ whole genome shotgun (WGS) entry which is preliminary data.</text>
</comment>
<evidence type="ECO:0000256" key="6">
    <source>
        <dbReference type="SAM" id="SignalP"/>
    </source>
</evidence>
<dbReference type="EMBL" id="JABBWM010000025">
    <property type="protein sequence ID" value="KAG2108932.1"/>
    <property type="molecule type" value="Genomic_DNA"/>
</dbReference>
<dbReference type="GeneID" id="64705495"/>
<accession>A0A9P7F8G0</accession>